<keyword evidence="12" id="KW-0249">Electron transport</keyword>
<dbReference type="NCBIfam" id="TIGR01416">
    <property type="entry name" value="Rieske_proteo"/>
    <property type="match status" value="1"/>
</dbReference>
<keyword evidence="13" id="KW-1133">Transmembrane helix</keyword>
<evidence type="ECO:0000256" key="17">
    <source>
        <dbReference type="ARBA" id="ARBA00023157"/>
    </source>
</evidence>
<dbReference type="EMBL" id="UINC01004473">
    <property type="protein sequence ID" value="SVA14581.1"/>
    <property type="molecule type" value="Genomic_DNA"/>
</dbReference>
<dbReference type="InterPro" id="IPR006311">
    <property type="entry name" value="TAT_signal"/>
</dbReference>
<dbReference type="GO" id="GO:0005886">
    <property type="term" value="C:plasma membrane"/>
    <property type="evidence" value="ECO:0007669"/>
    <property type="project" value="UniProtKB-SubCell"/>
</dbReference>
<dbReference type="PRINTS" id="PR00162">
    <property type="entry name" value="RIESKE"/>
</dbReference>
<evidence type="ECO:0000256" key="6">
    <source>
        <dbReference type="ARBA" id="ARBA00022448"/>
    </source>
</evidence>
<dbReference type="EC" id="7.1.1.8" evidence="4"/>
<dbReference type="SUPFAM" id="SSF50022">
    <property type="entry name" value="ISP domain"/>
    <property type="match status" value="1"/>
</dbReference>
<keyword evidence="7" id="KW-1003">Cell membrane</keyword>
<dbReference type="CDD" id="cd03470">
    <property type="entry name" value="Rieske_cytochrome_bc1"/>
    <property type="match status" value="1"/>
</dbReference>
<comment type="function">
    <text evidence="1">Component of the ubiquinol-cytochrome c reductase complex (complex III or cytochrome b-c1 complex), which is a respiratory chain that generates an electrochemical potential coupled to ATP synthesis.</text>
</comment>
<evidence type="ECO:0000256" key="16">
    <source>
        <dbReference type="ARBA" id="ARBA00023136"/>
    </source>
</evidence>
<evidence type="ECO:0000256" key="1">
    <source>
        <dbReference type="ARBA" id="ARBA00002444"/>
    </source>
</evidence>
<keyword evidence="9" id="KW-0001">2Fe-2S</keyword>
<keyword evidence="11" id="KW-1278">Translocase</keyword>
<dbReference type="InterPro" id="IPR017941">
    <property type="entry name" value="Rieske_2Fe-2S"/>
</dbReference>
<evidence type="ECO:0000256" key="15">
    <source>
        <dbReference type="ARBA" id="ARBA00023014"/>
    </source>
</evidence>
<evidence type="ECO:0000313" key="22">
    <source>
        <dbReference type="EMBL" id="SVA14581.1"/>
    </source>
</evidence>
<evidence type="ECO:0000256" key="11">
    <source>
        <dbReference type="ARBA" id="ARBA00022967"/>
    </source>
</evidence>
<dbReference type="InterPro" id="IPR036922">
    <property type="entry name" value="Rieske_2Fe-2S_sf"/>
</dbReference>
<dbReference type="InterPro" id="IPR006317">
    <property type="entry name" value="Ubiquinol_cyt_c_Rdtase_Fe-S-su"/>
</dbReference>
<dbReference type="GO" id="GO:0008121">
    <property type="term" value="F:quinol-cytochrome-c reductase activity"/>
    <property type="evidence" value="ECO:0007669"/>
    <property type="project" value="UniProtKB-EC"/>
</dbReference>
<keyword evidence="15" id="KW-0411">Iron-sulfur</keyword>
<proteinExistence type="predicted"/>
<dbReference type="InterPro" id="IPR014349">
    <property type="entry name" value="Rieske_Fe-S_prot"/>
</dbReference>
<comment type="catalytic activity">
    <reaction evidence="18">
        <text>a quinol + 2 Fe(III)-[cytochrome c](out) = a quinone + 2 Fe(II)-[cytochrome c](out) + 2 H(+)(out)</text>
        <dbReference type="Rhea" id="RHEA:11484"/>
        <dbReference type="Rhea" id="RHEA-COMP:10350"/>
        <dbReference type="Rhea" id="RHEA-COMP:14399"/>
        <dbReference type="ChEBI" id="CHEBI:15378"/>
        <dbReference type="ChEBI" id="CHEBI:24646"/>
        <dbReference type="ChEBI" id="CHEBI:29033"/>
        <dbReference type="ChEBI" id="CHEBI:29034"/>
        <dbReference type="ChEBI" id="CHEBI:132124"/>
        <dbReference type="EC" id="7.1.1.8"/>
    </reaction>
</comment>
<evidence type="ECO:0000256" key="18">
    <source>
        <dbReference type="ARBA" id="ARBA00029351"/>
    </source>
</evidence>
<comment type="subunit">
    <text evidence="3">The main subunits of complex b-c1 are: cytochrome b, cytochrome c1 and the Rieske protein.</text>
</comment>
<evidence type="ECO:0000256" key="13">
    <source>
        <dbReference type="ARBA" id="ARBA00022989"/>
    </source>
</evidence>
<feature type="domain" description="Rieske" evidence="21">
    <location>
        <begin position="89"/>
        <end position="190"/>
    </location>
</feature>
<evidence type="ECO:0000256" key="20">
    <source>
        <dbReference type="ARBA" id="ARBA00034078"/>
    </source>
</evidence>
<sequence>MTEETGNSRRRRFLTAITSVLGLAGMGTLAASFVASMRPSARARAAGAPVEVDISRLREGQMLAVAWRGKPVWVIRRSEQMLNDLGTLRQVLADPDSEIAQQPAYAQNKFRSIRPDILVVLGVCTHLGCAPTKNFERGAASGLSENWRGGFFCPCHGSKFDLAGRVYKNVPAPTNLEVPPHSFLSDSRILIGIGDVEGAV</sequence>
<dbReference type="Pfam" id="PF00355">
    <property type="entry name" value="Rieske"/>
    <property type="match status" value="1"/>
</dbReference>
<dbReference type="Gene3D" id="2.102.10.10">
    <property type="entry name" value="Rieske [2Fe-2S] iron-sulphur domain"/>
    <property type="match status" value="1"/>
</dbReference>
<keyword evidence="14" id="KW-0408">Iron</keyword>
<dbReference type="GO" id="GO:0046872">
    <property type="term" value="F:metal ion binding"/>
    <property type="evidence" value="ECO:0007669"/>
    <property type="project" value="UniProtKB-KW"/>
</dbReference>
<name>A0A381TGE8_9ZZZZ</name>
<evidence type="ECO:0000256" key="2">
    <source>
        <dbReference type="ARBA" id="ARBA00004162"/>
    </source>
</evidence>
<dbReference type="InterPro" id="IPR019470">
    <property type="entry name" value="Ubiq_cytC_Rdtase_Fe-S_su_TAT"/>
</dbReference>
<dbReference type="Gene3D" id="1.20.5.510">
    <property type="entry name" value="Single helix bin"/>
    <property type="match status" value="1"/>
</dbReference>
<evidence type="ECO:0000256" key="7">
    <source>
        <dbReference type="ARBA" id="ARBA00022475"/>
    </source>
</evidence>
<evidence type="ECO:0000256" key="5">
    <source>
        <dbReference type="ARBA" id="ARBA00019816"/>
    </source>
</evidence>
<evidence type="ECO:0000256" key="4">
    <source>
        <dbReference type="ARBA" id="ARBA00012951"/>
    </source>
</evidence>
<evidence type="ECO:0000259" key="21">
    <source>
        <dbReference type="PROSITE" id="PS51296"/>
    </source>
</evidence>
<organism evidence="22">
    <name type="scientific">marine metagenome</name>
    <dbReference type="NCBI Taxonomy" id="408172"/>
    <lineage>
        <taxon>unclassified sequences</taxon>
        <taxon>metagenomes</taxon>
        <taxon>ecological metagenomes</taxon>
    </lineage>
</organism>
<keyword evidence="10" id="KW-0479">Metal-binding</keyword>
<evidence type="ECO:0000256" key="8">
    <source>
        <dbReference type="ARBA" id="ARBA00022692"/>
    </source>
</evidence>
<dbReference type="AlphaFoldDB" id="A0A381TGE8"/>
<dbReference type="GO" id="GO:0051537">
    <property type="term" value="F:2 iron, 2 sulfur cluster binding"/>
    <property type="evidence" value="ECO:0007669"/>
    <property type="project" value="UniProtKB-KW"/>
</dbReference>
<dbReference type="InterPro" id="IPR005805">
    <property type="entry name" value="Rieske_Fe-S_prot_C"/>
</dbReference>
<evidence type="ECO:0000256" key="19">
    <source>
        <dbReference type="ARBA" id="ARBA00032409"/>
    </source>
</evidence>
<keyword evidence="16" id="KW-0472">Membrane</keyword>
<evidence type="ECO:0000256" key="14">
    <source>
        <dbReference type="ARBA" id="ARBA00023004"/>
    </source>
</evidence>
<dbReference type="PROSITE" id="PS51318">
    <property type="entry name" value="TAT"/>
    <property type="match status" value="1"/>
</dbReference>
<accession>A0A381TGE8</accession>
<keyword evidence="17" id="KW-1015">Disulfide bond</keyword>
<evidence type="ECO:0000256" key="3">
    <source>
        <dbReference type="ARBA" id="ARBA00011649"/>
    </source>
</evidence>
<evidence type="ECO:0000256" key="9">
    <source>
        <dbReference type="ARBA" id="ARBA00022714"/>
    </source>
</evidence>
<dbReference type="PROSITE" id="PS51296">
    <property type="entry name" value="RIESKE"/>
    <property type="match status" value="1"/>
</dbReference>
<gene>
    <name evidence="22" type="ORF">METZ01_LOCUS67435</name>
</gene>
<protein>
    <recommendedName>
        <fullName evidence="5">Ubiquinol-cytochrome c reductase iron-sulfur subunit</fullName>
        <ecNumber evidence="4">7.1.1.8</ecNumber>
    </recommendedName>
    <alternativeName>
        <fullName evidence="19">Rieske iron-sulfur protein</fullName>
    </alternativeName>
</protein>
<comment type="cofactor">
    <cofactor evidence="20">
        <name>[2Fe-2S] cluster</name>
        <dbReference type="ChEBI" id="CHEBI:190135"/>
    </cofactor>
</comment>
<dbReference type="PANTHER" id="PTHR10134">
    <property type="entry name" value="CYTOCHROME B-C1 COMPLEX SUBUNIT RIESKE, MITOCHONDRIAL"/>
    <property type="match status" value="1"/>
</dbReference>
<keyword evidence="6" id="KW-0813">Transport</keyword>
<comment type="subcellular location">
    <subcellularLocation>
        <location evidence="2">Cell membrane</location>
        <topology evidence="2">Single-pass membrane protein</topology>
    </subcellularLocation>
</comment>
<evidence type="ECO:0000256" key="12">
    <source>
        <dbReference type="ARBA" id="ARBA00022982"/>
    </source>
</evidence>
<dbReference type="Pfam" id="PF10399">
    <property type="entry name" value="UCR_Fe-S_N"/>
    <property type="match status" value="1"/>
</dbReference>
<reference evidence="22" key="1">
    <citation type="submission" date="2018-05" db="EMBL/GenBank/DDBJ databases">
        <authorList>
            <person name="Lanie J.A."/>
            <person name="Ng W.-L."/>
            <person name="Kazmierczak K.M."/>
            <person name="Andrzejewski T.M."/>
            <person name="Davidsen T.M."/>
            <person name="Wayne K.J."/>
            <person name="Tettelin H."/>
            <person name="Glass J.I."/>
            <person name="Rusch D."/>
            <person name="Podicherti R."/>
            <person name="Tsui H.-C.T."/>
            <person name="Winkler M.E."/>
        </authorList>
    </citation>
    <scope>NUCLEOTIDE SEQUENCE</scope>
</reference>
<evidence type="ECO:0000256" key="10">
    <source>
        <dbReference type="ARBA" id="ARBA00022723"/>
    </source>
</evidence>
<keyword evidence="8" id="KW-0812">Transmembrane</keyword>